<dbReference type="Proteomes" id="UP000294947">
    <property type="component" value="Unassembled WGS sequence"/>
</dbReference>
<dbReference type="Pfam" id="PF01810">
    <property type="entry name" value="LysE"/>
    <property type="match status" value="1"/>
</dbReference>
<evidence type="ECO:0000256" key="2">
    <source>
        <dbReference type="ARBA" id="ARBA00022475"/>
    </source>
</evidence>
<feature type="transmembrane region" description="Helical" evidence="6">
    <location>
        <begin position="44"/>
        <end position="67"/>
    </location>
</feature>
<keyword evidence="3 6" id="KW-0812">Transmembrane</keyword>
<evidence type="ECO:0000313" key="8">
    <source>
        <dbReference type="Proteomes" id="UP000294947"/>
    </source>
</evidence>
<evidence type="ECO:0000256" key="5">
    <source>
        <dbReference type="ARBA" id="ARBA00023136"/>
    </source>
</evidence>
<evidence type="ECO:0000256" key="6">
    <source>
        <dbReference type="SAM" id="Phobius"/>
    </source>
</evidence>
<keyword evidence="8" id="KW-1185">Reference proteome</keyword>
<dbReference type="RefSeq" id="WP_132488566.1">
    <property type="nucleotide sequence ID" value="NZ_SMKW01000032.1"/>
</dbReference>
<feature type="transmembrane region" description="Helical" evidence="6">
    <location>
        <begin position="74"/>
        <end position="94"/>
    </location>
</feature>
<accession>A0A4R4YU29</accession>
<dbReference type="GO" id="GO:0033228">
    <property type="term" value="P:cysteine export across plasma membrane"/>
    <property type="evidence" value="ECO:0007669"/>
    <property type="project" value="TreeGrafter"/>
</dbReference>
<evidence type="ECO:0000256" key="4">
    <source>
        <dbReference type="ARBA" id="ARBA00022989"/>
    </source>
</evidence>
<sequence>MSANTFVALLMFLFPLAYSPGPGNAFFAAIGASKGLRAAVPALAGYHVATFVVTALIGLGMGVTILNHPVVAKALSVLGSLYVLWLAFSFIRAARAKASPRTESVPPKEQSIGFWAGAIVLLLNPKAYYILAVMFTQFLRPSVDDNVLTVLAITTVFTLNNLIAFIVWALGGRALTTLFRSERSRRWIDYLFAATLIAVAIWMAVPLFT</sequence>
<keyword evidence="4 6" id="KW-1133">Transmembrane helix</keyword>
<gene>
    <name evidence="7" type="ORF">E1288_23635</name>
</gene>
<dbReference type="EMBL" id="SMKW01000032">
    <property type="protein sequence ID" value="TDD47944.1"/>
    <property type="molecule type" value="Genomic_DNA"/>
</dbReference>
<name>A0A4R4YU29_9PSEU</name>
<organism evidence="7 8">
    <name type="scientific">Saccharopolyspora elongata</name>
    <dbReference type="NCBI Taxonomy" id="2530387"/>
    <lineage>
        <taxon>Bacteria</taxon>
        <taxon>Bacillati</taxon>
        <taxon>Actinomycetota</taxon>
        <taxon>Actinomycetes</taxon>
        <taxon>Pseudonocardiales</taxon>
        <taxon>Pseudonocardiaceae</taxon>
        <taxon>Saccharopolyspora</taxon>
    </lineage>
</organism>
<feature type="transmembrane region" description="Helical" evidence="6">
    <location>
        <begin position="147"/>
        <end position="170"/>
    </location>
</feature>
<dbReference type="AlphaFoldDB" id="A0A4R4YU29"/>
<dbReference type="GO" id="GO:0005886">
    <property type="term" value="C:plasma membrane"/>
    <property type="evidence" value="ECO:0007669"/>
    <property type="project" value="UniProtKB-SubCell"/>
</dbReference>
<dbReference type="GO" id="GO:0015171">
    <property type="term" value="F:amino acid transmembrane transporter activity"/>
    <property type="evidence" value="ECO:0007669"/>
    <property type="project" value="TreeGrafter"/>
</dbReference>
<feature type="transmembrane region" description="Helical" evidence="6">
    <location>
        <begin position="114"/>
        <end position="135"/>
    </location>
</feature>
<feature type="transmembrane region" description="Helical" evidence="6">
    <location>
        <begin position="190"/>
        <end position="208"/>
    </location>
</feature>
<dbReference type="PANTHER" id="PTHR30086">
    <property type="entry name" value="ARGININE EXPORTER PROTEIN ARGO"/>
    <property type="match status" value="1"/>
</dbReference>
<keyword evidence="2" id="KW-1003">Cell membrane</keyword>
<comment type="caution">
    <text evidence="7">The sequence shown here is derived from an EMBL/GenBank/DDBJ whole genome shotgun (WGS) entry which is preliminary data.</text>
</comment>
<evidence type="ECO:0000313" key="7">
    <source>
        <dbReference type="EMBL" id="TDD47944.1"/>
    </source>
</evidence>
<protein>
    <submittedName>
        <fullName evidence="7">LysE family translocator</fullName>
    </submittedName>
</protein>
<evidence type="ECO:0000256" key="3">
    <source>
        <dbReference type="ARBA" id="ARBA00022692"/>
    </source>
</evidence>
<evidence type="ECO:0000256" key="1">
    <source>
        <dbReference type="ARBA" id="ARBA00004651"/>
    </source>
</evidence>
<reference evidence="7 8" key="1">
    <citation type="submission" date="2019-03" db="EMBL/GenBank/DDBJ databases">
        <title>Draft genome sequences of novel Actinobacteria.</title>
        <authorList>
            <person name="Sahin N."/>
            <person name="Ay H."/>
            <person name="Saygin H."/>
        </authorList>
    </citation>
    <scope>NUCLEOTIDE SEQUENCE [LARGE SCALE GENOMIC DNA]</scope>
    <source>
        <strain evidence="7 8">7K502</strain>
    </source>
</reference>
<keyword evidence="5 6" id="KW-0472">Membrane</keyword>
<proteinExistence type="predicted"/>
<dbReference type="PANTHER" id="PTHR30086:SF20">
    <property type="entry name" value="ARGININE EXPORTER PROTEIN ARGO-RELATED"/>
    <property type="match status" value="1"/>
</dbReference>
<dbReference type="InterPro" id="IPR001123">
    <property type="entry name" value="LeuE-type"/>
</dbReference>
<dbReference type="OrthoDB" id="9812084at2"/>
<comment type="subcellular location">
    <subcellularLocation>
        <location evidence="1">Cell membrane</location>
        <topology evidence="1">Multi-pass membrane protein</topology>
    </subcellularLocation>
</comment>